<evidence type="ECO:0000313" key="1">
    <source>
        <dbReference type="EMBL" id="AUN97355.1"/>
    </source>
</evidence>
<dbReference type="RefSeq" id="WP_102242650.1">
    <property type="nucleotide sequence ID" value="NZ_CP025704.1"/>
</dbReference>
<evidence type="ECO:0000313" key="2">
    <source>
        <dbReference type="Proteomes" id="UP000235584"/>
    </source>
</evidence>
<dbReference type="EMBL" id="CP025704">
    <property type="protein sequence ID" value="AUN97355.1"/>
    <property type="molecule type" value="Genomic_DNA"/>
</dbReference>
<accession>A0A2K9NQL9</accession>
<organism evidence="1 2">
    <name type="scientific">Bacteriovorax stolpii</name>
    <name type="common">Bdellovibrio stolpii</name>
    <dbReference type="NCBI Taxonomy" id="960"/>
    <lineage>
        <taxon>Bacteria</taxon>
        <taxon>Pseudomonadati</taxon>
        <taxon>Bdellovibrionota</taxon>
        <taxon>Bacteriovoracia</taxon>
        <taxon>Bacteriovoracales</taxon>
        <taxon>Bacteriovoracaceae</taxon>
        <taxon>Bacteriovorax</taxon>
    </lineage>
</organism>
<sequence>MEDALFKIHLATSWFMTGLIWLIQIVHYPLFTKVCEERFKEYHSFHTRNITFIVAPVMLVELASFLGLIFLKNSESLNLVFIGFLFFVIWATTIFLSVPAHERLSAGLDHKACKQLVISNWLRVGAWSLKSIYLLLQS</sequence>
<proteinExistence type="predicted"/>
<dbReference type="Proteomes" id="UP000235584">
    <property type="component" value="Chromosome"/>
</dbReference>
<keyword evidence="2" id="KW-1185">Reference proteome</keyword>
<protein>
    <submittedName>
        <fullName evidence="1">Uncharacterized protein</fullName>
    </submittedName>
</protein>
<gene>
    <name evidence="1" type="ORF">C0V70_04360</name>
</gene>
<name>A0A2K9NQL9_BACTC</name>
<reference evidence="1 2" key="1">
    <citation type="submission" date="2018-01" db="EMBL/GenBank/DDBJ databases">
        <title>Complete genome sequence of Bacteriovorax stolpii DSM12778.</title>
        <authorList>
            <person name="Tang B."/>
            <person name="Chang J."/>
        </authorList>
    </citation>
    <scope>NUCLEOTIDE SEQUENCE [LARGE SCALE GENOMIC DNA]</scope>
    <source>
        <strain evidence="1 2">DSM 12778</strain>
    </source>
</reference>
<dbReference type="AlphaFoldDB" id="A0A2K9NQL9"/>
<dbReference type="KEGG" id="bsto:C0V70_04360"/>